<dbReference type="EMBL" id="FRAF01000010">
    <property type="protein sequence ID" value="SHK19593.1"/>
    <property type="molecule type" value="Genomic_DNA"/>
</dbReference>
<keyword evidence="2" id="KW-1185">Reference proteome</keyword>
<evidence type="ECO:0000313" key="1">
    <source>
        <dbReference type="EMBL" id="SHK19593.1"/>
    </source>
</evidence>
<name>A0A1M6QHQ9_9BACL</name>
<organism evidence="1 2">
    <name type="scientific">Alicyclobacillus tolerans</name>
    <dbReference type="NCBI Taxonomy" id="90970"/>
    <lineage>
        <taxon>Bacteria</taxon>
        <taxon>Bacillati</taxon>
        <taxon>Bacillota</taxon>
        <taxon>Bacilli</taxon>
        <taxon>Bacillales</taxon>
        <taxon>Alicyclobacillaceae</taxon>
        <taxon>Alicyclobacillus</taxon>
    </lineage>
</organism>
<sequence>MSSTTNVQLTLTGAKATNANLNSVENYINQLLGSSQAYNITLDNSGTEIDFNFNYSGSLSVTELQNDIQSYVNALQ</sequence>
<proteinExistence type="predicted"/>
<protein>
    <submittedName>
        <fullName evidence="1">Uncharacterized protein</fullName>
    </submittedName>
</protein>
<gene>
    <name evidence="1" type="ORF">SAMN05443507_1102</name>
</gene>
<dbReference type="RefSeq" id="WP_072873861.1">
    <property type="nucleotide sequence ID" value="NZ_FRAF01000010.1"/>
</dbReference>
<dbReference type="AlphaFoldDB" id="A0A1M6QHQ9"/>
<reference evidence="2" key="1">
    <citation type="submission" date="2016-11" db="EMBL/GenBank/DDBJ databases">
        <authorList>
            <person name="Varghese N."/>
            <person name="Submissions S."/>
        </authorList>
    </citation>
    <scope>NUCLEOTIDE SEQUENCE [LARGE SCALE GENOMIC DNA]</scope>
    <source>
        <strain evidence="2">USBA-503</strain>
    </source>
</reference>
<accession>A0A1M6QHQ9</accession>
<dbReference type="STRING" id="1830138.SAMN05443507_1102"/>
<dbReference type="Proteomes" id="UP000184016">
    <property type="component" value="Unassembled WGS sequence"/>
</dbReference>
<evidence type="ECO:0000313" key="2">
    <source>
        <dbReference type="Proteomes" id="UP000184016"/>
    </source>
</evidence>